<dbReference type="SUPFAM" id="SSF54427">
    <property type="entry name" value="NTF2-like"/>
    <property type="match status" value="1"/>
</dbReference>
<reference evidence="2 3" key="1">
    <citation type="submission" date="2017-04" db="EMBL/GenBank/DDBJ databases">
        <authorList>
            <person name="Afonso C.L."/>
            <person name="Miller P.J."/>
            <person name="Scott M.A."/>
            <person name="Spackman E."/>
            <person name="Goraichik I."/>
            <person name="Dimitrov K.M."/>
            <person name="Suarez D.L."/>
            <person name="Swayne D.E."/>
        </authorList>
    </citation>
    <scope>NUCLEOTIDE SEQUENCE [LARGE SCALE GENOMIC DNA]</scope>
    <source>
        <strain evidence="2 3">DSM 23236</strain>
    </source>
</reference>
<evidence type="ECO:0000313" key="3">
    <source>
        <dbReference type="Proteomes" id="UP000192761"/>
    </source>
</evidence>
<evidence type="ECO:0000259" key="1">
    <source>
        <dbReference type="Pfam" id="PF12680"/>
    </source>
</evidence>
<keyword evidence="3" id="KW-1185">Reference proteome</keyword>
<dbReference type="OrthoDB" id="13610at2"/>
<feature type="domain" description="SnoaL-like" evidence="1">
    <location>
        <begin position="13"/>
        <end position="112"/>
    </location>
</feature>
<evidence type="ECO:0000313" key="2">
    <source>
        <dbReference type="EMBL" id="SMC29884.1"/>
    </source>
</evidence>
<dbReference type="Pfam" id="PF12680">
    <property type="entry name" value="SnoaL_2"/>
    <property type="match status" value="1"/>
</dbReference>
<organism evidence="2 3">
    <name type="scientific">Andreprevotia lacus DSM 23236</name>
    <dbReference type="NCBI Taxonomy" id="1121001"/>
    <lineage>
        <taxon>Bacteria</taxon>
        <taxon>Pseudomonadati</taxon>
        <taxon>Pseudomonadota</taxon>
        <taxon>Betaproteobacteria</taxon>
        <taxon>Neisseriales</taxon>
        <taxon>Chitinibacteraceae</taxon>
        <taxon>Andreprevotia</taxon>
    </lineage>
</organism>
<sequence length="120" mass="13056">MSLHADQSTDVITRFNLAFQQYTPDALPALLAEHCVLENTSAGPNGLRHVGRAACLAVWQAIAADRGGRFELEEVIALGDTTLIYWCYHRISPASSTRGVNIMRVQDGLIVDARGYVKAG</sequence>
<dbReference type="Gene3D" id="3.10.450.50">
    <property type="match status" value="1"/>
</dbReference>
<dbReference type="InterPro" id="IPR037401">
    <property type="entry name" value="SnoaL-like"/>
</dbReference>
<proteinExistence type="predicted"/>
<dbReference type="AlphaFoldDB" id="A0A1W1Y180"/>
<dbReference type="InterPro" id="IPR032710">
    <property type="entry name" value="NTF2-like_dom_sf"/>
</dbReference>
<dbReference type="Proteomes" id="UP000192761">
    <property type="component" value="Unassembled WGS sequence"/>
</dbReference>
<name>A0A1W1Y180_9NEIS</name>
<keyword evidence="2" id="KW-0413">Isomerase</keyword>
<dbReference type="RefSeq" id="WP_084093127.1">
    <property type="nucleotide sequence ID" value="NZ_FWXD01000049.1"/>
</dbReference>
<protein>
    <submittedName>
        <fullName evidence="2">Ketosteroid isomerase-related protein</fullName>
    </submittedName>
</protein>
<gene>
    <name evidence="2" type="ORF">SAMN02745857_04226</name>
</gene>
<dbReference type="EMBL" id="FWXD01000049">
    <property type="protein sequence ID" value="SMC29884.1"/>
    <property type="molecule type" value="Genomic_DNA"/>
</dbReference>
<dbReference type="GO" id="GO:0016853">
    <property type="term" value="F:isomerase activity"/>
    <property type="evidence" value="ECO:0007669"/>
    <property type="project" value="UniProtKB-KW"/>
</dbReference>
<dbReference type="STRING" id="1121001.SAMN02745857_04226"/>
<accession>A0A1W1Y180</accession>